<protein>
    <submittedName>
        <fullName evidence="2">Winged helix-turn-helix domain-containing protein</fullName>
    </submittedName>
</protein>
<keyword evidence="1" id="KW-0175">Coiled coil</keyword>
<feature type="coiled-coil region" evidence="1">
    <location>
        <begin position="91"/>
        <end position="137"/>
    </location>
</feature>
<evidence type="ECO:0000256" key="1">
    <source>
        <dbReference type="SAM" id="Coils"/>
    </source>
</evidence>
<dbReference type="Proteomes" id="UP001321018">
    <property type="component" value="Unassembled WGS sequence"/>
</dbReference>
<accession>A0AAP3E1X9</accession>
<dbReference type="EMBL" id="JAOPKA010000006">
    <property type="protein sequence ID" value="MCU4742056.1"/>
    <property type="molecule type" value="Genomic_DNA"/>
</dbReference>
<dbReference type="InterPro" id="IPR055766">
    <property type="entry name" value="DUF7342"/>
</dbReference>
<dbReference type="RefSeq" id="WP_338003891.1">
    <property type="nucleotide sequence ID" value="NZ_JAOPKA010000006.1"/>
</dbReference>
<evidence type="ECO:0000313" key="3">
    <source>
        <dbReference type="Proteomes" id="UP001321018"/>
    </source>
</evidence>
<dbReference type="CDD" id="cd00090">
    <property type="entry name" value="HTH_ARSR"/>
    <property type="match status" value="1"/>
</dbReference>
<name>A0AAP3E1X9_9EURY</name>
<sequence length="180" mass="20370">MPDTSSGSWKADASGRERIRYVVELLDGPSTVQTIAERADVSRTTADDELARLERDDWVLETTLDGKKAYDLNPVRMLFDEITDLIGSHSREELEGKLTELTQEREELAAKYDVDSLQQLRETLVEDDVSADELRERRNVIETWEALDMERNLVKHALQLYGDVSELSSPATTTAQTLQG</sequence>
<dbReference type="InterPro" id="IPR011991">
    <property type="entry name" value="ArsR-like_HTH"/>
</dbReference>
<organism evidence="2 3">
    <name type="scientific">Natronoglomus mannanivorans</name>
    <dbReference type="NCBI Taxonomy" id="2979990"/>
    <lineage>
        <taxon>Archaea</taxon>
        <taxon>Methanobacteriati</taxon>
        <taxon>Methanobacteriota</taxon>
        <taxon>Stenosarchaea group</taxon>
        <taxon>Halobacteria</taxon>
        <taxon>Halobacteriales</taxon>
        <taxon>Natrialbaceae</taxon>
        <taxon>Natronoglomus</taxon>
    </lineage>
</organism>
<dbReference type="Pfam" id="PF24033">
    <property type="entry name" value="DUF7342"/>
    <property type="match status" value="1"/>
</dbReference>
<comment type="caution">
    <text evidence="2">The sequence shown here is derived from an EMBL/GenBank/DDBJ whole genome shotgun (WGS) entry which is preliminary data.</text>
</comment>
<dbReference type="InterPro" id="IPR036388">
    <property type="entry name" value="WH-like_DNA-bd_sf"/>
</dbReference>
<dbReference type="InterPro" id="IPR036390">
    <property type="entry name" value="WH_DNA-bd_sf"/>
</dbReference>
<reference evidence="2" key="1">
    <citation type="submission" date="2022-09" db="EMBL/GenBank/DDBJ databases">
        <title>Enrichment on poylsaccharides allowed isolation of novel metabolic and taxonomic groups of Haloarchaea.</title>
        <authorList>
            <person name="Sorokin D.Y."/>
            <person name="Elcheninov A.G."/>
            <person name="Khizhniak T.V."/>
            <person name="Kolganova T.V."/>
            <person name="Kublanov I.V."/>
        </authorList>
    </citation>
    <scope>NUCLEOTIDE SEQUENCE</scope>
    <source>
        <strain evidence="2">AArc-xg1-1</strain>
    </source>
</reference>
<dbReference type="AlphaFoldDB" id="A0AAP3E1X9"/>
<dbReference type="SUPFAM" id="SSF46785">
    <property type="entry name" value="Winged helix' DNA-binding domain"/>
    <property type="match status" value="1"/>
</dbReference>
<proteinExistence type="predicted"/>
<dbReference type="Gene3D" id="1.10.10.10">
    <property type="entry name" value="Winged helix-like DNA-binding domain superfamily/Winged helix DNA-binding domain"/>
    <property type="match status" value="1"/>
</dbReference>
<evidence type="ECO:0000313" key="2">
    <source>
        <dbReference type="EMBL" id="MCU4742056.1"/>
    </source>
</evidence>
<gene>
    <name evidence="2" type="ORF">OB960_11675</name>
</gene>